<feature type="transmembrane region" description="Helical" evidence="2">
    <location>
        <begin position="191"/>
        <end position="211"/>
    </location>
</feature>
<keyword evidence="2" id="KW-0472">Membrane</keyword>
<gene>
    <name evidence="3" type="ORF">MNB_SV-14-747</name>
</gene>
<evidence type="ECO:0000256" key="1">
    <source>
        <dbReference type="SAM" id="MobiDB-lite"/>
    </source>
</evidence>
<organism evidence="3">
    <name type="scientific">hydrothermal vent metagenome</name>
    <dbReference type="NCBI Taxonomy" id="652676"/>
    <lineage>
        <taxon>unclassified sequences</taxon>
        <taxon>metagenomes</taxon>
        <taxon>ecological metagenomes</taxon>
    </lineage>
</organism>
<dbReference type="AlphaFoldDB" id="A0A1W1CBT5"/>
<dbReference type="EMBL" id="FPHN01000153">
    <property type="protein sequence ID" value="SFV63340.1"/>
    <property type="molecule type" value="Genomic_DNA"/>
</dbReference>
<evidence type="ECO:0000256" key="2">
    <source>
        <dbReference type="SAM" id="Phobius"/>
    </source>
</evidence>
<feature type="region of interest" description="Disordered" evidence="1">
    <location>
        <begin position="1"/>
        <end position="24"/>
    </location>
</feature>
<protein>
    <submittedName>
        <fullName evidence="3">Uncharacterized protein</fullName>
    </submittedName>
</protein>
<keyword evidence="2" id="KW-0812">Transmembrane</keyword>
<proteinExistence type="predicted"/>
<reference evidence="3" key="1">
    <citation type="submission" date="2016-10" db="EMBL/GenBank/DDBJ databases">
        <authorList>
            <person name="de Groot N.N."/>
        </authorList>
    </citation>
    <scope>NUCLEOTIDE SEQUENCE</scope>
</reference>
<feature type="transmembrane region" description="Helical" evidence="2">
    <location>
        <begin position="231"/>
        <end position="249"/>
    </location>
</feature>
<accession>A0A1W1CBT5</accession>
<evidence type="ECO:0000313" key="3">
    <source>
        <dbReference type="EMBL" id="SFV63340.1"/>
    </source>
</evidence>
<name>A0A1W1CBT5_9ZZZZ</name>
<sequence length="257" mass="29025">MSTTYNKKALEKEQKKEISEEDKERAEEIKKEQKILATNAWHLARYYIEHADEVELIKEEKIDIGDFLICSEVYPNLEEEKRKEFIRKYAILEKATKNVTARTLVATRIYGQGFFHAVFGTSVGKYLLFLALMTIMFLSLLIINIVTDDILPTILIPFSAAGLGTCVFLLRITQEKLSTRQFDPAYIPSQLIRLSLGILAGGSIVFFPDLLNHVSTNGGEINRFANISIEQGTSAFILGYAVDIFYSLLDNIGGKVK</sequence>
<feature type="transmembrane region" description="Helical" evidence="2">
    <location>
        <begin position="126"/>
        <end position="144"/>
    </location>
</feature>
<feature type="compositionally biased region" description="Basic and acidic residues" evidence="1">
    <location>
        <begin position="8"/>
        <end position="24"/>
    </location>
</feature>
<feature type="transmembrane region" description="Helical" evidence="2">
    <location>
        <begin position="150"/>
        <end position="170"/>
    </location>
</feature>
<keyword evidence="2" id="KW-1133">Transmembrane helix</keyword>